<reference evidence="8" key="3">
    <citation type="submission" date="2025-09" db="UniProtKB">
        <authorList>
            <consortium name="Ensembl"/>
        </authorList>
    </citation>
    <scope>IDENTIFICATION</scope>
</reference>
<sequence>MEDADLRDIEEDDNDLYDNSDVVFTEHEGSVFVVSVDPKYGKYAVSGGEDDKAFVWEIITGKVVFECTGYKDSVTCACFNADSTLVAVGDMAGNVKVWKLETKQVIWSFETSDLEWLMWHPVAPVLLAGTQDGESWMWKIPSGDLKTYHSPGSSCTCGVFLPDGKSASFGYADGSVKIIELKSGDIKCSTSKGKNSKQEGINHIACDKEGNVLMTASIDGTSKLISTSTGKISVTYRVTEEKSDEEGESSVECVGFSSSLPLAASASLNNKLTIWDLKSGQARHKCIHPAGVSVMKWNKAGTSIYTACLDGIGRLWNARSGELENTFVGHSDEIYDIALTTDDKCFLSASADGSVRVYCMED</sequence>
<dbReference type="InterPro" id="IPR051179">
    <property type="entry name" value="WD_repeat_multifunction"/>
</dbReference>
<dbReference type="InterPro" id="IPR011047">
    <property type="entry name" value="Quinoprotein_ADH-like_sf"/>
</dbReference>
<evidence type="ECO:0000256" key="4">
    <source>
        <dbReference type="ARBA" id="ARBA00022737"/>
    </source>
</evidence>
<feature type="repeat" description="WD" evidence="7">
    <location>
        <begin position="244"/>
        <end position="285"/>
    </location>
</feature>
<dbReference type="InterPro" id="IPR001680">
    <property type="entry name" value="WD40_rpt"/>
</dbReference>
<keyword evidence="2" id="KW-0963">Cytoplasm</keyword>
<dbReference type="InterPro" id="IPR019775">
    <property type="entry name" value="WD40_repeat_CS"/>
</dbReference>
<dbReference type="Pfam" id="PF00400">
    <property type="entry name" value="WD40"/>
    <property type="match status" value="3"/>
</dbReference>
<evidence type="ECO:0000256" key="2">
    <source>
        <dbReference type="ARBA" id="ARBA00022490"/>
    </source>
</evidence>
<dbReference type="PROSITE" id="PS00678">
    <property type="entry name" value="WD_REPEATS_1"/>
    <property type="match status" value="2"/>
</dbReference>
<proteinExistence type="predicted"/>
<dbReference type="Proteomes" id="UP000007875">
    <property type="component" value="Unassembled WGS sequence"/>
</dbReference>
<dbReference type="GeneTree" id="ENSGT00940000153648"/>
<feature type="repeat" description="WD" evidence="7">
    <location>
        <begin position="327"/>
        <end position="362"/>
    </location>
</feature>
<evidence type="ECO:0000256" key="1">
    <source>
        <dbReference type="ARBA" id="ARBA00004496"/>
    </source>
</evidence>
<dbReference type="PANTHER" id="PTHR19857">
    <property type="entry name" value="MITOCHONDRIAL DIVISION PROTEIN 1-RELATED"/>
    <property type="match status" value="1"/>
</dbReference>
<dbReference type="STRING" id="51511.ENSCSAVP00000008340"/>
<feature type="repeat" description="WD" evidence="7">
    <location>
        <begin position="24"/>
        <end position="66"/>
    </location>
</feature>
<dbReference type="Ensembl" id="ENSCSAVT00000008448.1">
    <property type="protein sequence ID" value="ENSCSAVP00000008340.1"/>
    <property type="gene ID" value="ENSCSAVG00000004958.1"/>
</dbReference>
<feature type="repeat" description="WD" evidence="7">
    <location>
        <begin position="288"/>
        <end position="326"/>
    </location>
</feature>
<dbReference type="CDD" id="cd00200">
    <property type="entry name" value="WD40"/>
    <property type="match status" value="1"/>
</dbReference>
<comment type="function">
    <text evidence="5">Plays a role in angiogenesis and cell migration. In smooth muscle cell migration, may act through the RhoA pathway.</text>
</comment>
<organism evidence="8 9">
    <name type="scientific">Ciona savignyi</name>
    <name type="common">Pacific transparent sea squirt</name>
    <dbReference type="NCBI Taxonomy" id="51511"/>
    <lineage>
        <taxon>Eukaryota</taxon>
        <taxon>Metazoa</taxon>
        <taxon>Chordata</taxon>
        <taxon>Tunicata</taxon>
        <taxon>Ascidiacea</taxon>
        <taxon>Phlebobranchia</taxon>
        <taxon>Cionidae</taxon>
        <taxon>Ciona</taxon>
    </lineage>
</organism>
<keyword evidence="3 7" id="KW-0853">WD repeat</keyword>
<evidence type="ECO:0000313" key="8">
    <source>
        <dbReference type="Ensembl" id="ENSCSAVP00000008340.1"/>
    </source>
</evidence>
<dbReference type="SMART" id="SM00320">
    <property type="entry name" value="WD40"/>
    <property type="match status" value="8"/>
</dbReference>
<dbReference type="OMA" id="SIWDYSK"/>
<dbReference type="SUPFAM" id="SSF50998">
    <property type="entry name" value="Quinoprotein alcohol dehydrogenase-like"/>
    <property type="match status" value="1"/>
</dbReference>
<reference evidence="9" key="1">
    <citation type="submission" date="2003-08" db="EMBL/GenBank/DDBJ databases">
        <authorList>
            <person name="Birren B."/>
            <person name="Nusbaum C."/>
            <person name="Abebe A."/>
            <person name="Abouelleil A."/>
            <person name="Adekoya E."/>
            <person name="Ait-zahra M."/>
            <person name="Allen N."/>
            <person name="Allen T."/>
            <person name="An P."/>
            <person name="Anderson M."/>
            <person name="Anderson S."/>
            <person name="Arachchi H."/>
            <person name="Armbruster J."/>
            <person name="Bachantsang P."/>
            <person name="Baldwin J."/>
            <person name="Barry A."/>
            <person name="Bayul T."/>
            <person name="Blitshsteyn B."/>
            <person name="Bloom T."/>
            <person name="Blye J."/>
            <person name="Boguslavskiy L."/>
            <person name="Borowsky M."/>
            <person name="Boukhgalter B."/>
            <person name="Brunache A."/>
            <person name="Butler J."/>
            <person name="Calixte N."/>
            <person name="Calvo S."/>
            <person name="Camarata J."/>
            <person name="Campo K."/>
            <person name="Chang J."/>
            <person name="Cheshatsang Y."/>
            <person name="Citroen M."/>
            <person name="Collymore A."/>
            <person name="Considine T."/>
            <person name="Cook A."/>
            <person name="Cooke P."/>
            <person name="Corum B."/>
            <person name="Cuomo C."/>
            <person name="David R."/>
            <person name="Dawoe T."/>
            <person name="Degray S."/>
            <person name="Dodge S."/>
            <person name="Dooley K."/>
            <person name="Dorje P."/>
            <person name="Dorjee K."/>
            <person name="Dorris L."/>
            <person name="Duffey N."/>
            <person name="Dupes A."/>
            <person name="Elkins T."/>
            <person name="Engels R."/>
            <person name="Erickson J."/>
            <person name="Farina A."/>
            <person name="Faro S."/>
            <person name="Ferreira P."/>
            <person name="Fischer H."/>
            <person name="Fitzgerald M."/>
            <person name="Foley K."/>
            <person name="Gage D."/>
            <person name="Galagan J."/>
            <person name="Gearin G."/>
            <person name="Gnerre S."/>
            <person name="Gnirke A."/>
            <person name="Goyette A."/>
            <person name="Graham J."/>
            <person name="Grandbois E."/>
            <person name="Gyaltsen K."/>
            <person name="Hafez N."/>
            <person name="Hagopian D."/>
            <person name="Hagos B."/>
            <person name="Hall J."/>
            <person name="Hatcher B."/>
            <person name="Heller A."/>
            <person name="Higgins H."/>
            <person name="Honan T."/>
            <person name="Horn A."/>
            <person name="Houde N."/>
            <person name="Hughes L."/>
            <person name="Hulme W."/>
            <person name="Husby E."/>
            <person name="Iliev I."/>
            <person name="Jaffe D."/>
            <person name="Jones C."/>
            <person name="Kamal M."/>
            <person name="Kamat A."/>
            <person name="Kamvysselis M."/>
            <person name="Karlsson E."/>
            <person name="Kells C."/>
            <person name="Kieu A."/>
            <person name="Kisner P."/>
            <person name="Kodira C."/>
            <person name="Kulbokas E."/>
            <person name="Labutti K."/>
            <person name="Lama D."/>
            <person name="Landers T."/>
            <person name="Leger J."/>
            <person name="Levine S."/>
            <person name="Lewis D."/>
            <person name="Lewis T."/>
            <person name="Lindblad-toh K."/>
            <person name="Liu X."/>
            <person name="Lokyitsang T."/>
            <person name="Lokyitsang Y."/>
            <person name="Lucien O."/>
            <person name="Lui A."/>
            <person name="Ma L.J."/>
            <person name="Mabbitt R."/>
            <person name="Macdonald J."/>
            <person name="Maclean C."/>
            <person name="Major J."/>
            <person name="Manning J."/>
            <person name="Marabella R."/>
            <person name="Maru K."/>
            <person name="Matthews C."/>
            <person name="Mauceli E."/>
            <person name="Mccarthy M."/>
            <person name="Mcdonough S."/>
            <person name="Mcghee T."/>
            <person name="Meldrim J."/>
            <person name="Meneus L."/>
            <person name="Mesirov J."/>
            <person name="Mihalev A."/>
            <person name="Mihova T."/>
            <person name="Mikkelsen T."/>
            <person name="Mlenga V."/>
            <person name="Moru K."/>
            <person name="Mozes J."/>
            <person name="Mulrain L."/>
            <person name="Munson G."/>
            <person name="Naylor J."/>
            <person name="Newes C."/>
            <person name="Nguyen C."/>
            <person name="Nguyen N."/>
            <person name="Nguyen T."/>
            <person name="Nicol R."/>
            <person name="Nielsen C."/>
            <person name="Nizzari M."/>
            <person name="Norbu C."/>
            <person name="Norbu N."/>
            <person name="O'donnell P."/>
            <person name="Okoawo O."/>
            <person name="O'leary S."/>
            <person name="Omotosho B."/>
            <person name="O'neill K."/>
            <person name="Osman S."/>
            <person name="Parker S."/>
            <person name="Perrin D."/>
            <person name="Phunkhang P."/>
            <person name="Piqani B."/>
            <person name="Purcell S."/>
            <person name="Rachupka T."/>
            <person name="Ramasamy U."/>
            <person name="Rameau R."/>
            <person name="Ray V."/>
            <person name="Raymond C."/>
            <person name="Retta R."/>
            <person name="Richardson S."/>
            <person name="Rise C."/>
            <person name="Rodriguez J."/>
            <person name="Rogers J."/>
            <person name="Rogov P."/>
            <person name="Rutman M."/>
            <person name="Schupbach R."/>
            <person name="Seaman C."/>
            <person name="Settipalli S."/>
            <person name="Sharpe T."/>
            <person name="Sheridan J."/>
            <person name="Sherpa N."/>
            <person name="Shi J."/>
            <person name="Smirnov S."/>
            <person name="Smith C."/>
            <person name="Sougnez C."/>
            <person name="Spencer B."/>
            <person name="Stalker J."/>
            <person name="Stange-thomann N."/>
            <person name="Stavropoulos S."/>
            <person name="Stetson K."/>
            <person name="Stone C."/>
            <person name="Stone S."/>
            <person name="Stubbs M."/>
            <person name="Talamas J."/>
            <person name="Tchuinga P."/>
            <person name="Tenzing P."/>
            <person name="Tesfaye S."/>
            <person name="Theodore J."/>
            <person name="Thoulutsang Y."/>
            <person name="Topham K."/>
            <person name="Towey S."/>
            <person name="Tsamla T."/>
            <person name="Tsomo N."/>
            <person name="Vallee D."/>
            <person name="Vassiliev H."/>
            <person name="Venkataraman V."/>
            <person name="Vinson J."/>
            <person name="Vo A."/>
            <person name="Wade C."/>
            <person name="Wang S."/>
            <person name="Wangchuk T."/>
            <person name="Wangdi T."/>
            <person name="Whittaker C."/>
            <person name="Wilkinson J."/>
            <person name="Wu Y."/>
            <person name="Wyman D."/>
            <person name="Yadav S."/>
            <person name="Yang S."/>
            <person name="Yang X."/>
            <person name="Yeager S."/>
            <person name="Yee E."/>
            <person name="Young G."/>
            <person name="Zainoun J."/>
            <person name="Zembeck L."/>
            <person name="Zimmer A."/>
            <person name="Zody M."/>
            <person name="Lander E."/>
        </authorList>
    </citation>
    <scope>NUCLEOTIDE SEQUENCE [LARGE SCALE GENOMIC DNA]</scope>
</reference>
<reference evidence="8" key="2">
    <citation type="submission" date="2025-08" db="UniProtKB">
        <authorList>
            <consortium name="Ensembl"/>
        </authorList>
    </citation>
    <scope>IDENTIFICATION</scope>
</reference>
<dbReference type="HOGENOM" id="CLU_000288_57_9_1"/>
<evidence type="ECO:0000256" key="5">
    <source>
        <dbReference type="ARBA" id="ARBA00059273"/>
    </source>
</evidence>
<keyword evidence="9" id="KW-1185">Reference proteome</keyword>
<comment type="subcellular location">
    <subcellularLocation>
        <location evidence="1">Cytoplasm</location>
    </subcellularLocation>
</comment>
<dbReference type="PANTHER" id="PTHR19857:SF8">
    <property type="entry name" value="ANGIO-ASSOCIATED MIGRATORY CELL PROTEIN"/>
    <property type="match status" value="1"/>
</dbReference>
<evidence type="ECO:0000256" key="7">
    <source>
        <dbReference type="PROSITE-ProRule" id="PRU00221"/>
    </source>
</evidence>
<accession>H2YSN0</accession>
<name>H2YSN0_CIOSA</name>
<dbReference type="InParanoid" id="H2YSN0"/>
<evidence type="ECO:0000256" key="3">
    <source>
        <dbReference type="ARBA" id="ARBA00022574"/>
    </source>
</evidence>
<dbReference type="AlphaFoldDB" id="H2YSN0"/>
<dbReference type="GO" id="GO:0005737">
    <property type="term" value="C:cytoplasm"/>
    <property type="evidence" value="ECO:0007669"/>
    <property type="project" value="UniProtKB-SubCell"/>
</dbReference>
<dbReference type="FunFam" id="2.130.10.10:FF:000074">
    <property type="entry name" value="Angio-associated migratory cell protein-like protein"/>
    <property type="match status" value="1"/>
</dbReference>
<dbReference type="Gene3D" id="2.130.10.10">
    <property type="entry name" value="YVTN repeat-like/Quinoprotein amine dehydrogenase"/>
    <property type="match status" value="1"/>
</dbReference>
<dbReference type="FunCoup" id="H2YSN0">
    <property type="interactions" value="322"/>
</dbReference>
<feature type="repeat" description="WD" evidence="7">
    <location>
        <begin position="67"/>
        <end position="108"/>
    </location>
</feature>
<evidence type="ECO:0000313" key="9">
    <source>
        <dbReference type="Proteomes" id="UP000007875"/>
    </source>
</evidence>
<keyword evidence="4" id="KW-0677">Repeat</keyword>
<protein>
    <recommendedName>
        <fullName evidence="6">Angio-associated migratory cell protein</fullName>
    </recommendedName>
</protein>
<dbReference type="PROSITE" id="PS50294">
    <property type="entry name" value="WD_REPEATS_REGION"/>
    <property type="match status" value="2"/>
</dbReference>
<evidence type="ECO:0000256" key="6">
    <source>
        <dbReference type="ARBA" id="ARBA00072425"/>
    </source>
</evidence>
<dbReference type="InterPro" id="IPR015943">
    <property type="entry name" value="WD40/YVTN_repeat-like_dom_sf"/>
</dbReference>
<dbReference type="eggNOG" id="KOG0296">
    <property type="taxonomic scope" value="Eukaryota"/>
</dbReference>
<dbReference type="PROSITE" id="PS50082">
    <property type="entry name" value="WD_REPEATS_2"/>
    <property type="match status" value="5"/>
</dbReference>